<dbReference type="OrthoDB" id="4142200at2759"/>
<organism evidence="10">
    <name type="scientific">Nilaparvata lugens</name>
    <name type="common">Brown planthopper</name>
    <dbReference type="NCBI Taxonomy" id="108931"/>
    <lineage>
        <taxon>Eukaryota</taxon>
        <taxon>Metazoa</taxon>
        <taxon>Ecdysozoa</taxon>
        <taxon>Arthropoda</taxon>
        <taxon>Hexapoda</taxon>
        <taxon>Insecta</taxon>
        <taxon>Pterygota</taxon>
        <taxon>Neoptera</taxon>
        <taxon>Paraneoptera</taxon>
        <taxon>Hemiptera</taxon>
        <taxon>Auchenorrhyncha</taxon>
        <taxon>Fulgoroidea</taxon>
        <taxon>Delphacidae</taxon>
        <taxon>Delphacinae</taxon>
        <taxon>Nilaparvata</taxon>
    </lineage>
</organism>
<evidence type="ECO:0000256" key="5">
    <source>
        <dbReference type="ARBA" id="ARBA00022692"/>
    </source>
</evidence>
<dbReference type="SUPFAM" id="SSF103473">
    <property type="entry name" value="MFS general substrate transporter"/>
    <property type="match status" value="1"/>
</dbReference>
<feature type="domain" description="Major facilitator superfamily (MFS) profile" evidence="9">
    <location>
        <begin position="3"/>
        <end position="446"/>
    </location>
</feature>
<dbReference type="EMBL" id="AB901073">
    <property type="protein sequence ID" value="BAQ02373.1"/>
    <property type="molecule type" value="mRNA"/>
</dbReference>
<dbReference type="InterPro" id="IPR005828">
    <property type="entry name" value="MFS_sugar_transport-like"/>
</dbReference>
<keyword evidence="5 8" id="KW-0812">Transmembrane</keyword>
<comment type="subcellular location">
    <subcellularLocation>
        <location evidence="1">Cell membrane</location>
        <topology evidence="1">Multi-pass membrane protein</topology>
    </subcellularLocation>
</comment>
<dbReference type="Gene3D" id="1.20.1250.20">
    <property type="entry name" value="MFS general substrate transporter like domains"/>
    <property type="match status" value="1"/>
</dbReference>
<protein>
    <submittedName>
        <fullName evidence="10">Sugar transporter</fullName>
    </submittedName>
</protein>
<name>A0A0A8J8L1_NILLU</name>
<feature type="transmembrane region" description="Helical" evidence="8">
    <location>
        <begin position="255"/>
        <end position="275"/>
    </location>
</feature>
<dbReference type="AlphaFoldDB" id="A0A0A8J8L1"/>
<dbReference type="GO" id="GO:0022857">
    <property type="term" value="F:transmembrane transporter activity"/>
    <property type="evidence" value="ECO:0007669"/>
    <property type="project" value="InterPro"/>
</dbReference>
<feature type="transmembrane region" description="Helical" evidence="8">
    <location>
        <begin position="295"/>
        <end position="316"/>
    </location>
</feature>
<proteinExistence type="evidence at transcript level"/>
<feature type="transmembrane region" description="Helical" evidence="8">
    <location>
        <begin position="423"/>
        <end position="443"/>
    </location>
</feature>
<dbReference type="FunFam" id="1.20.1250.20:FF:000218">
    <property type="entry name" value="facilitated trehalose transporter Tret1"/>
    <property type="match status" value="1"/>
</dbReference>
<sequence>MRGVIRQAFCGSVGGLSLFITGCWLGWPSAFLRKLQRGECGFSLTLWQIGWSVALMDLANTVSPIPTGYLMDYYGRKPAFMATAIVFQLSWLMVIFAEGPVLLYFSRIFAGIGKGMGFTILPMYIAEVAEKQIRGALSTLFTLLLFGGTLFEFILGPSVSYMTLNIASTVFPLVFFILCFFLPESPYYLLSVGKKEQAWKSFCFIRKRNKDEPVAGSDPVKEEMDAAEALVKKEMESKTDWMELLRTKGNRRSSLAVFTLAALQRLGGISSLLAYSSTTLPEEGGGFIGGPEQCVIYFGIFLTVGNFLSMSLLDILGRKPLLLVSNVIMAFVLYASGIFYILEATEDFDERPLKWIPYVSILVFAICYSLGIGVVPNTLLGEYFPANVKGKAAAAATIFFALASFSSNKVYPLISGKFGYQAMFLFFGTINAITVLVSILIVYETKNKTFAEIQEMLNS</sequence>
<feature type="transmembrane region" description="Helical" evidence="8">
    <location>
        <begin position="392"/>
        <end position="411"/>
    </location>
</feature>
<keyword evidence="3" id="KW-1003">Cell membrane</keyword>
<evidence type="ECO:0000259" key="9">
    <source>
        <dbReference type="PROSITE" id="PS50850"/>
    </source>
</evidence>
<reference evidence="10" key="1">
    <citation type="submission" date="2014-01" db="EMBL/GenBank/DDBJ databases">
        <title>Herbivory-induced expression of glucose transporter gene of the brown planthopper, Nilaparvata lugens.</title>
        <authorList>
            <person name="Kikuta S."/>
            <person name="Kobayashi T."/>
            <person name="Kikawada T."/>
            <person name="Suetsugu Y."/>
            <person name="Sato R."/>
            <person name="Nakashima R."/>
            <person name="Noda H."/>
        </authorList>
    </citation>
    <scope>NUCLEOTIDE SEQUENCE</scope>
    <source>
        <strain evidence="10">Nlst44</strain>
    </source>
</reference>
<evidence type="ECO:0000256" key="2">
    <source>
        <dbReference type="ARBA" id="ARBA00022448"/>
    </source>
</evidence>
<evidence type="ECO:0000256" key="8">
    <source>
        <dbReference type="SAM" id="Phobius"/>
    </source>
</evidence>
<feature type="transmembrane region" description="Helical" evidence="8">
    <location>
        <begin position="323"/>
        <end position="343"/>
    </location>
</feature>
<evidence type="ECO:0000256" key="1">
    <source>
        <dbReference type="ARBA" id="ARBA00004651"/>
    </source>
</evidence>
<evidence type="ECO:0000256" key="6">
    <source>
        <dbReference type="ARBA" id="ARBA00022989"/>
    </source>
</evidence>
<dbReference type="PROSITE" id="PS51257">
    <property type="entry name" value="PROKAR_LIPOPROTEIN"/>
    <property type="match status" value="1"/>
</dbReference>
<accession>A0A0A8J8L1</accession>
<keyword evidence="2" id="KW-0813">Transport</keyword>
<feature type="transmembrane region" description="Helical" evidence="8">
    <location>
        <begin position="161"/>
        <end position="182"/>
    </location>
</feature>
<dbReference type="PROSITE" id="PS00216">
    <property type="entry name" value="SUGAR_TRANSPORT_1"/>
    <property type="match status" value="1"/>
</dbReference>
<feature type="transmembrane region" description="Helical" evidence="8">
    <location>
        <begin position="79"/>
        <end position="97"/>
    </location>
</feature>
<feature type="transmembrane region" description="Helical" evidence="8">
    <location>
        <begin position="6"/>
        <end position="27"/>
    </location>
</feature>
<dbReference type="InterPro" id="IPR050549">
    <property type="entry name" value="MFS_Trehalose_Transporter"/>
</dbReference>
<dbReference type="PRINTS" id="PR00171">
    <property type="entry name" value="SUGRTRNSPORT"/>
</dbReference>
<dbReference type="Pfam" id="PF00083">
    <property type="entry name" value="Sugar_tr"/>
    <property type="match status" value="1"/>
</dbReference>
<dbReference type="PANTHER" id="PTHR48021:SF46">
    <property type="entry name" value="MAJOR FACILITATOR SUPERFAMILY (MFS) PROFILE DOMAIN-CONTAINING PROTEIN"/>
    <property type="match status" value="1"/>
</dbReference>
<keyword evidence="6 8" id="KW-1133">Transmembrane helix</keyword>
<dbReference type="PROSITE" id="PS00217">
    <property type="entry name" value="SUGAR_TRANSPORT_2"/>
    <property type="match status" value="1"/>
</dbReference>
<dbReference type="InterPro" id="IPR036259">
    <property type="entry name" value="MFS_trans_sf"/>
</dbReference>
<feature type="transmembrane region" description="Helical" evidence="8">
    <location>
        <begin position="137"/>
        <end position="155"/>
    </location>
</feature>
<dbReference type="InterPro" id="IPR003663">
    <property type="entry name" value="Sugar/inositol_transpt"/>
</dbReference>
<evidence type="ECO:0000256" key="7">
    <source>
        <dbReference type="ARBA" id="ARBA00023136"/>
    </source>
</evidence>
<dbReference type="GO" id="GO:0005886">
    <property type="term" value="C:plasma membrane"/>
    <property type="evidence" value="ECO:0007669"/>
    <property type="project" value="UniProtKB-SubCell"/>
</dbReference>
<feature type="transmembrane region" description="Helical" evidence="8">
    <location>
        <begin position="355"/>
        <end position="380"/>
    </location>
</feature>
<keyword evidence="4 10" id="KW-0762">Sugar transport</keyword>
<evidence type="ECO:0000256" key="3">
    <source>
        <dbReference type="ARBA" id="ARBA00022475"/>
    </source>
</evidence>
<dbReference type="PROSITE" id="PS50850">
    <property type="entry name" value="MFS"/>
    <property type="match status" value="1"/>
</dbReference>
<dbReference type="InterPro" id="IPR005829">
    <property type="entry name" value="Sugar_transporter_CS"/>
</dbReference>
<gene>
    <name evidence="10" type="primary">NlST</name>
</gene>
<dbReference type="InterPro" id="IPR020846">
    <property type="entry name" value="MFS_dom"/>
</dbReference>
<dbReference type="PANTHER" id="PTHR48021">
    <property type="match status" value="1"/>
</dbReference>
<keyword evidence="7 8" id="KW-0472">Membrane</keyword>
<evidence type="ECO:0000256" key="4">
    <source>
        <dbReference type="ARBA" id="ARBA00022597"/>
    </source>
</evidence>
<evidence type="ECO:0000313" key="10">
    <source>
        <dbReference type="EMBL" id="BAQ02373.1"/>
    </source>
</evidence>